<dbReference type="KEGG" id="ptw:TUM18999_03610"/>
<evidence type="ECO:0000313" key="3">
    <source>
        <dbReference type="EMBL" id="GJN55189.1"/>
    </source>
</evidence>
<dbReference type="Proteomes" id="UP001054892">
    <property type="component" value="Unassembled WGS sequence"/>
</dbReference>
<dbReference type="Pfam" id="PF14581">
    <property type="entry name" value="SseB_C"/>
    <property type="match status" value="1"/>
</dbReference>
<organism evidence="2 4">
    <name type="scientific">Pseudomonas tohonis</name>
    <dbReference type="NCBI Taxonomy" id="2725477"/>
    <lineage>
        <taxon>Bacteria</taxon>
        <taxon>Pseudomonadati</taxon>
        <taxon>Pseudomonadota</taxon>
        <taxon>Gammaproteobacteria</taxon>
        <taxon>Pseudomonadales</taxon>
        <taxon>Pseudomonadaceae</taxon>
        <taxon>Pseudomonas</taxon>
    </lineage>
</organism>
<name>A0A6J4DXL5_9PSED</name>
<evidence type="ECO:0000259" key="1">
    <source>
        <dbReference type="Pfam" id="PF14581"/>
    </source>
</evidence>
<reference evidence="2 4" key="1">
    <citation type="submission" date="2020-05" db="EMBL/GenBank/DDBJ databases">
        <title>Characterization of novel class B3 metallo-beta-lactamase from novel Pseudomonas species.</title>
        <authorList>
            <person name="Yamada K."/>
            <person name="Aoki K."/>
            <person name="Ishii Y."/>
        </authorList>
    </citation>
    <scope>NUCLEOTIDE SEQUENCE [LARGE SCALE GENOMIC DNA]</scope>
    <source>
        <strain evidence="2 4">TUM18999</strain>
        <strain evidence="3 5">TUM20286</strain>
    </source>
</reference>
<protein>
    <recommendedName>
        <fullName evidence="1">SseB protein C-terminal domain-containing protein</fullName>
    </recommendedName>
</protein>
<gene>
    <name evidence="2" type="ORF">TUM18999_03610</name>
    <name evidence="3" type="ORF">TUM20286_49410</name>
</gene>
<dbReference type="AlphaFoldDB" id="A0A6J4DXL5"/>
<dbReference type="EMBL" id="BQKM01000016">
    <property type="protein sequence ID" value="GJN55189.1"/>
    <property type="molecule type" value="Genomic_DNA"/>
</dbReference>
<dbReference type="EMBL" id="AP023189">
    <property type="protein sequence ID" value="BCG22170.1"/>
    <property type="molecule type" value="Genomic_DNA"/>
</dbReference>
<evidence type="ECO:0000313" key="4">
    <source>
        <dbReference type="Proteomes" id="UP000509383"/>
    </source>
</evidence>
<keyword evidence="5" id="KW-1185">Reference proteome</keyword>
<feature type="domain" description="SseB protein C-terminal" evidence="1">
    <location>
        <begin position="38"/>
        <end position="112"/>
    </location>
</feature>
<dbReference type="InterPro" id="IPR027945">
    <property type="entry name" value="SseB_C"/>
</dbReference>
<accession>A0A6J4DXL5</accession>
<dbReference type="RefSeq" id="WP_111261150.1">
    <property type="nucleotide sequence ID" value="NZ_AP023189.1"/>
</dbReference>
<dbReference type="Proteomes" id="UP000509383">
    <property type="component" value="Chromosome"/>
</dbReference>
<sequence length="112" mass="12143">MPPSNSRDGVYGDSPDLAIAPLRHPPLEQALSAACGELDIHEAFLAALRDPALGPQPRLLLGVSGTDLAGRRRLAALVAELLPDDLELDLIELEDDNLSQALRECCEAFYRR</sequence>
<evidence type="ECO:0000313" key="5">
    <source>
        <dbReference type="Proteomes" id="UP001054892"/>
    </source>
</evidence>
<evidence type="ECO:0000313" key="2">
    <source>
        <dbReference type="EMBL" id="BCG22170.1"/>
    </source>
</evidence>
<proteinExistence type="predicted"/>